<dbReference type="Pfam" id="PF00561">
    <property type="entry name" value="Abhydrolase_1"/>
    <property type="match status" value="1"/>
</dbReference>
<keyword evidence="3" id="KW-1185">Reference proteome</keyword>
<name>A0ABP5KRB1_9ACTN</name>
<dbReference type="InterPro" id="IPR000073">
    <property type="entry name" value="AB_hydrolase_1"/>
</dbReference>
<gene>
    <name evidence="2" type="ORF">GCM10009802_42730</name>
</gene>
<accession>A0ABP5KRB1</accession>
<dbReference type="Proteomes" id="UP001500443">
    <property type="component" value="Unassembled WGS sequence"/>
</dbReference>
<feature type="domain" description="AB hydrolase-1" evidence="1">
    <location>
        <begin position="24"/>
        <end position="261"/>
    </location>
</feature>
<proteinExistence type="predicted"/>
<comment type="caution">
    <text evidence="2">The sequence shown here is derived from an EMBL/GenBank/DDBJ whole genome shotgun (WGS) entry which is preliminary data.</text>
</comment>
<evidence type="ECO:0000259" key="1">
    <source>
        <dbReference type="Pfam" id="PF00561"/>
    </source>
</evidence>
<keyword evidence="2" id="KW-0378">Hydrolase</keyword>
<reference evidence="3" key="1">
    <citation type="journal article" date="2019" name="Int. J. Syst. Evol. Microbiol.">
        <title>The Global Catalogue of Microorganisms (GCM) 10K type strain sequencing project: providing services to taxonomists for standard genome sequencing and annotation.</title>
        <authorList>
            <consortium name="The Broad Institute Genomics Platform"/>
            <consortium name="The Broad Institute Genome Sequencing Center for Infectious Disease"/>
            <person name="Wu L."/>
            <person name="Ma J."/>
        </authorList>
    </citation>
    <scope>NUCLEOTIDE SEQUENCE [LARGE SCALE GENOMIC DNA]</scope>
    <source>
        <strain evidence="3">JCM 15481</strain>
    </source>
</reference>
<evidence type="ECO:0000313" key="3">
    <source>
        <dbReference type="Proteomes" id="UP001500443"/>
    </source>
</evidence>
<dbReference type="InterPro" id="IPR050471">
    <property type="entry name" value="AB_hydrolase"/>
</dbReference>
<dbReference type="PRINTS" id="PR00111">
    <property type="entry name" value="ABHYDROLASE"/>
</dbReference>
<sequence length="282" mass="28896">MELGGGRRLHVYDTGGGGRDGRLPVFWHHGTPNVGAPPGPLLPAAERLGIRWVSYDRPGYGGSSPWPGRDMASAAALATRVADELGLGRFAAVGHSSGGAHALACGALAPERVAAVVSVAGPAPFAAAGLDWFAGMAASVAESLRAAAAGRAAKERYEAEAAYDAEMFTAADHAALAGTWRWFDDVVGPAVAAGPGGLVDDDLANVAPWGFDPAAVTVPVLLLHGARDRVIPHAHGAWLARRCPPAELWTQPDDGHISVLDSGAAALAWLRERAGPPDAAGR</sequence>
<dbReference type="Gene3D" id="3.40.50.1820">
    <property type="entry name" value="alpha/beta hydrolase"/>
    <property type="match status" value="1"/>
</dbReference>
<dbReference type="SUPFAM" id="SSF53474">
    <property type="entry name" value="alpha/beta-Hydrolases"/>
    <property type="match status" value="1"/>
</dbReference>
<evidence type="ECO:0000313" key="2">
    <source>
        <dbReference type="EMBL" id="GAA2134177.1"/>
    </source>
</evidence>
<dbReference type="PANTHER" id="PTHR43433">
    <property type="entry name" value="HYDROLASE, ALPHA/BETA FOLD FAMILY PROTEIN"/>
    <property type="match status" value="1"/>
</dbReference>
<dbReference type="EMBL" id="BAAAPF010000157">
    <property type="protein sequence ID" value="GAA2134177.1"/>
    <property type="molecule type" value="Genomic_DNA"/>
</dbReference>
<protein>
    <submittedName>
        <fullName evidence="2">Alpha/beta hydrolase</fullName>
    </submittedName>
</protein>
<dbReference type="PANTHER" id="PTHR43433:SF5">
    <property type="entry name" value="AB HYDROLASE-1 DOMAIN-CONTAINING PROTEIN"/>
    <property type="match status" value="1"/>
</dbReference>
<dbReference type="InterPro" id="IPR029058">
    <property type="entry name" value="AB_hydrolase_fold"/>
</dbReference>
<dbReference type="GO" id="GO:0016787">
    <property type="term" value="F:hydrolase activity"/>
    <property type="evidence" value="ECO:0007669"/>
    <property type="project" value="UniProtKB-KW"/>
</dbReference>
<organism evidence="2 3">
    <name type="scientific">Streptomyces synnematoformans</name>
    <dbReference type="NCBI Taxonomy" id="415721"/>
    <lineage>
        <taxon>Bacteria</taxon>
        <taxon>Bacillati</taxon>
        <taxon>Actinomycetota</taxon>
        <taxon>Actinomycetes</taxon>
        <taxon>Kitasatosporales</taxon>
        <taxon>Streptomycetaceae</taxon>
        <taxon>Streptomyces</taxon>
    </lineage>
</organism>